<evidence type="ECO:0000256" key="1">
    <source>
        <dbReference type="ARBA" id="ARBA00004575"/>
    </source>
</evidence>
<feature type="compositionally biased region" description="Polar residues" evidence="8">
    <location>
        <begin position="148"/>
        <end position="159"/>
    </location>
</feature>
<keyword evidence="7" id="KW-0539">Nucleus</keyword>
<dbReference type="EMBL" id="GBEZ01023950">
    <property type="protein sequence ID" value="JAC62982.1"/>
    <property type="molecule type" value="Transcribed_RNA"/>
</dbReference>
<evidence type="ECO:0000256" key="9">
    <source>
        <dbReference type="SAM" id="Phobius"/>
    </source>
</evidence>
<accession>A0A061QQN5</accession>
<evidence type="ECO:0000256" key="7">
    <source>
        <dbReference type="ARBA" id="ARBA00023242"/>
    </source>
</evidence>
<feature type="transmembrane region" description="Helical" evidence="9">
    <location>
        <begin position="45"/>
        <end position="68"/>
    </location>
</feature>
<comment type="subcellular location">
    <subcellularLocation>
        <location evidence="1">Nucleus inner membrane</location>
        <topology evidence="1">Multi-pass membrane protein</topology>
        <orientation evidence="1">Nucleoplasmic side</orientation>
    </subcellularLocation>
</comment>
<keyword evidence="3 9" id="KW-0812">Transmembrane</keyword>
<sequence length="228" mass="25176">SGSQLLFVYVVLSSLTGLALTYYYDNPSNIKLLTILEYFMRLLGLVMVYVHSTLPEFSVSCMFVLVAVEVSRRLNLLNLDLGLLELIARVLLPTRGTPETKPDVSASQPAPGSEHDVDSHSLLGYQPEAQVQDELVRTDDTKAYGAHTSPTSESESHAVTRSMGHITPTGPRQEYSKAETESPLIQKGFIINGRTGRVIQIGKGTYKRLLSYGYTEDRERGMLTPPPT</sequence>
<protein>
    <submittedName>
        <fullName evidence="10">Uncharacterized protein</fullName>
    </submittedName>
</protein>
<evidence type="ECO:0000256" key="5">
    <source>
        <dbReference type="ARBA" id="ARBA00022989"/>
    </source>
</evidence>
<comment type="similarity">
    <text evidence="2">Belongs to the NEMP family.</text>
</comment>
<evidence type="ECO:0000256" key="4">
    <source>
        <dbReference type="ARBA" id="ARBA00022729"/>
    </source>
</evidence>
<dbReference type="GO" id="GO:0005637">
    <property type="term" value="C:nuclear inner membrane"/>
    <property type="evidence" value="ECO:0007669"/>
    <property type="project" value="UniProtKB-SubCell"/>
</dbReference>
<reference evidence="10" key="1">
    <citation type="submission" date="2014-05" db="EMBL/GenBank/DDBJ databases">
        <title>The transcriptome of the halophilic microalga Tetraselmis sp. GSL018 isolated from the Great Salt Lake, Utah.</title>
        <authorList>
            <person name="Jinkerson R.E."/>
            <person name="D'Adamo S."/>
            <person name="Posewitz M.C."/>
        </authorList>
    </citation>
    <scope>NUCLEOTIDE SEQUENCE</scope>
    <source>
        <strain evidence="10">GSL018</strain>
    </source>
</reference>
<name>A0A061QQN5_9CHLO</name>
<evidence type="ECO:0000313" key="10">
    <source>
        <dbReference type="EMBL" id="JAC62982.1"/>
    </source>
</evidence>
<feature type="non-terminal residue" evidence="10">
    <location>
        <position position="1"/>
    </location>
</feature>
<evidence type="ECO:0000256" key="6">
    <source>
        <dbReference type="ARBA" id="ARBA00023136"/>
    </source>
</evidence>
<evidence type="ECO:0000256" key="8">
    <source>
        <dbReference type="SAM" id="MobiDB-lite"/>
    </source>
</evidence>
<feature type="region of interest" description="Disordered" evidence="8">
    <location>
        <begin position="98"/>
        <end position="120"/>
    </location>
</feature>
<dbReference type="Pfam" id="PF10225">
    <property type="entry name" value="NEMP"/>
    <property type="match status" value="1"/>
</dbReference>
<keyword evidence="4" id="KW-0732">Signal</keyword>
<feature type="transmembrane region" description="Helical" evidence="9">
    <location>
        <begin position="6"/>
        <end position="24"/>
    </location>
</feature>
<dbReference type="AlphaFoldDB" id="A0A061QQN5"/>
<feature type="region of interest" description="Disordered" evidence="8">
    <location>
        <begin position="143"/>
        <end position="180"/>
    </location>
</feature>
<dbReference type="InterPro" id="IPR019358">
    <property type="entry name" value="NEMP_fam"/>
</dbReference>
<evidence type="ECO:0000256" key="2">
    <source>
        <dbReference type="ARBA" id="ARBA00005748"/>
    </source>
</evidence>
<keyword evidence="5 9" id="KW-1133">Transmembrane helix</keyword>
<organism evidence="10">
    <name type="scientific">Tetraselmis sp. GSL018</name>
    <dbReference type="NCBI Taxonomy" id="582737"/>
    <lineage>
        <taxon>Eukaryota</taxon>
        <taxon>Viridiplantae</taxon>
        <taxon>Chlorophyta</taxon>
        <taxon>core chlorophytes</taxon>
        <taxon>Chlorodendrophyceae</taxon>
        <taxon>Chlorodendrales</taxon>
        <taxon>Chlorodendraceae</taxon>
        <taxon>Tetraselmis</taxon>
    </lineage>
</organism>
<evidence type="ECO:0000256" key="3">
    <source>
        <dbReference type="ARBA" id="ARBA00022692"/>
    </source>
</evidence>
<keyword evidence="6 9" id="KW-0472">Membrane</keyword>
<proteinExistence type="inferred from homology"/>
<gene>
    <name evidence="10" type="ORF">TSPGSL018_21783</name>
</gene>